<dbReference type="SUPFAM" id="SSF52317">
    <property type="entry name" value="Class I glutamine amidotransferase-like"/>
    <property type="match status" value="1"/>
</dbReference>
<proteinExistence type="inferred from homology"/>
<dbReference type="Gene3D" id="3.40.50.880">
    <property type="match status" value="1"/>
</dbReference>
<evidence type="ECO:0000256" key="1">
    <source>
        <dbReference type="ARBA" id="ARBA00006534"/>
    </source>
</evidence>
<dbReference type="InterPro" id="IPR029062">
    <property type="entry name" value="Class_I_gatase-like"/>
</dbReference>
<evidence type="ECO:0000256" key="3">
    <source>
        <dbReference type="ARBA" id="ARBA00022801"/>
    </source>
</evidence>
<accession>A0A1F6WX01</accession>
<keyword evidence="3" id="KW-0378">Hydrolase</keyword>
<reference evidence="5 6" key="1">
    <citation type="journal article" date="2016" name="Nat. Commun.">
        <title>Thousands of microbial genomes shed light on interconnected biogeochemical processes in an aquifer system.</title>
        <authorList>
            <person name="Anantharaman K."/>
            <person name="Brown C.T."/>
            <person name="Hug L.A."/>
            <person name="Sharon I."/>
            <person name="Castelle C.J."/>
            <person name="Probst A.J."/>
            <person name="Thomas B.C."/>
            <person name="Singh A."/>
            <person name="Wilkins M.J."/>
            <person name="Karaoz U."/>
            <person name="Brodie E.L."/>
            <person name="Williams K.H."/>
            <person name="Hubbard S.S."/>
            <person name="Banfield J.F."/>
        </authorList>
    </citation>
    <scope>NUCLEOTIDE SEQUENCE [LARGE SCALE GENOMIC DNA]</scope>
</reference>
<keyword evidence="2" id="KW-0645">Protease</keyword>
<comment type="similarity">
    <text evidence="1">Belongs to the peptidase S51 family.</text>
</comment>
<evidence type="ECO:0000256" key="4">
    <source>
        <dbReference type="ARBA" id="ARBA00022825"/>
    </source>
</evidence>
<evidence type="ECO:0000313" key="5">
    <source>
        <dbReference type="EMBL" id="OGI86402.1"/>
    </source>
</evidence>
<evidence type="ECO:0000313" key="6">
    <source>
        <dbReference type="Proteomes" id="UP000176187"/>
    </source>
</evidence>
<dbReference type="Pfam" id="PF03575">
    <property type="entry name" value="Peptidase_S51"/>
    <property type="match status" value="1"/>
</dbReference>
<dbReference type="InterPro" id="IPR005320">
    <property type="entry name" value="Peptidase_S51"/>
</dbReference>
<comment type="caution">
    <text evidence="5">The sequence shown here is derived from an EMBL/GenBank/DDBJ whole genome shotgun (WGS) entry which is preliminary data.</text>
</comment>
<dbReference type="EMBL" id="MFUY01000007">
    <property type="protein sequence ID" value="OGI86402.1"/>
    <property type="molecule type" value="Genomic_DNA"/>
</dbReference>
<evidence type="ECO:0008006" key="7">
    <source>
        <dbReference type="Google" id="ProtNLM"/>
    </source>
</evidence>
<organism evidence="5 6">
    <name type="scientific">Candidatus Nomurabacteria bacterium RIFCSPLOWO2_01_FULL_41_12</name>
    <dbReference type="NCBI Taxonomy" id="1801774"/>
    <lineage>
        <taxon>Bacteria</taxon>
        <taxon>Candidatus Nomuraibacteriota</taxon>
    </lineage>
</organism>
<sequence>MTKYILHGGYLGKATDAQNSSFCHEIIKDFKLERPIRILVCMFARPIDEWQVRFEGIEQVLRQYLKNITVDISKPEKFIQQVEESDVIFLEGGVTTLLKNELNKYNWWDKNFKEKVLIGTSAGAHIISKYYYGLSSLKIQKGLGLLDIKVISHWDSDYNAPNINWEKALNELKNYKENLPVYTPKEGEYVIIEL</sequence>
<dbReference type="STRING" id="1801774.A3A05_01900"/>
<dbReference type="AlphaFoldDB" id="A0A1F6WX01"/>
<dbReference type="GO" id="GO:0008236">
    <property type="term" value="F:serine-type peptidase activity"/>
    <property type="evidence" value="ECO:0007669"/>
    <property type="project" value="UniProtKB-KW"/>
</dbReference>
<keyword evidence="4" id="KW-0720">Serine protease</keyword>
<protein>
    <recommendedName>
        <fullName evidence="7">Peptidase</fullName>
    </recommendedName>
</protein>
<dbReference type="GO" id="GO:0006508">
    <property type="term" value="P:proteolysis"/>
    <property type="evidence" value="ECO:0007669"/>
    <property type="project" value="UniProtKB-KW"/>
</dbReference>
<gene>
    <name evidence="5" type="ORF">A3A05_01900</name>
</gene>
<dbReference type="Proteomes" id="UP000176187">
    <property type="component" value="Unassembled WGS sequence"/>
</dbReference>
<evidence type="ECO:0000256" key="2">
    <source>
        <dbReference type="ARBA" id="ARBA00022670"/>
    </source>
</evidence>
<name>A0A1F6WX01_9BACT</name>